<dbReference type="Gramene" id="PRQ57099">
    <property type="protein sequence ID" value="PRQ57099"/>
    <property type="gene ID" value="RchiOBHm_Chr1g0344551"/>
</dbReference>
<evidence type="ECO:0000313" key="2">
    <source>
        <dbReference type="Proteomes" id="UP000238479"/>
    </source>
</evidence>
<dbReference type="Proteomes" id="UP000238479">
    <property type="component" value="Chromosome 1"/>
</dbReference>
<protein>
    <submittedName>
        <fullName evidence="1">Uncharacterized protein</fullName>
    </submittedName>
</protein>
<keyword evidence="2" id="KW-1185">Reference proteome</keyword>
<organism evidence="1 2">
    <name type="scientific">Rosa chinensis</name>
    <name type="common">China rose</name>
    <dbReference type="NCBI Taxonomy" id="74649"/>
    <lineage>
        <taxon>Eukaryota</taxon>
        <taxon>Viridiplantae</taxon>
        <taxon>Streptophyta</taxon>
        <taxon>Embryophyta</taxon>
        <taxon>Tracheophyta</taxon>
        <taxon>Spermatophyta</taxon>
        <taxon>Magnoliopsida</taxon>
        <taxon>eudicotyledons</taxon>
        <taxon>Gunneridae</taxon>
        <taxon>Pentapetalae</taxon>
        <taxon>rosids</taxon>
        <taxon>fabids</taxon>
        <taxon>Rosales</taxon>
        <taxon>Rosaceae</taxon>
        <taxon>Rosoideae</taxon>
        <taxon>Rosoideae incertae sedis</taxon>
        <taxon>Rosa</taxon>
    </lineage>
</organism>
<dbReference type="AlphaFoldDB" id="A0A2P6SEJ8"/>
<reference evidence="1 2" key="1">
    <citation type="journal article" date="2018" name="Nat. Genet.">
        <title>The Rosa genome provides new insights in the design of modern roses.</title>
        <authorList>
            <person name="Bendahmane M."/>
        </authorList>
    </citation>
    <scope>NUCLEOTIDE SEQUENCE [LARGE SCALE GENOMIC DNA]</scope>
    <source>
        <strain evidence="2">cv. Old Blush</strain>
    </source>
</reference>
<evidence type="ECO:0000313" key="1">
    <source>
        <dbReference type="EMBL" id="PRQ57099.1"/>
    </source>
</evidence>
<proteinExistence type="predicted"/>
<name>A0A2P6SEJ8_ROSCH</name>
<comment type="caution">
    <text evidence="1">The sequence shown here is derived from an EMBL/GenBank/DDBJ whole genome shotgun (WGS) entry which is preliminary data.</text>
</comment>
<sequence>MWVREIPSISKTNQNIIWRFGVVCGTFTINISFRDCSSICGPSCLSVGKEQSQVNGSF</sequence>
<gene>
    <name evidence="1" type="ORF">RchiOBHm_Chr1g0344551</name>
</gene>
<dbReference type="EMBL" id="PDCK01000039">
    <property type="protein sequence ID" value="PRQ57099.1"/>
    <property type="molecule type" value="Genomic_DNA"/>
</dbReference>
<accession>A0A2P6SEJ8</accession>